<feature type="compositionally biased region" description="Acidic residues" evidence="1">
    <location>
        <begin position="69"/>
        <end position="79"/>
    </location>
</feature>
<protein>
    <submittedName>
        <fullName evidence="2">Uncharacterized protein</fullName>
    </submittedName>
</protein>
<keyword evidence="3" id="KW-1185">Reference proteome</keyword>
<evidence type="ECO:0000313" key="2">
    <source>
        <dbReference type="EMBL" id="KAK2656119.1"/>
    </source>
</evidence>
<dbReference type="AlphaFoldDB" id="A0AAD9XAW3"/>
<sequence>MGKFIGLITSGNWFGGQTTMRGSKMVCGAADWNKAVEEIEEKKEESNRSRTAGQGHEDIGERYGHTEEADLAMDWEENP</sequence>
<evidence type="ECO:0000256" key="1">
    <source>
        <dbReference type="SAM" id="MobiDB-lite"/>
    </source>
</evidence>
<comment type="caution">
    <text evidence="2">The sequence shown here is derived from an EMBL/GenBank/DDBJ whole genome shotgun (WGS) entry which is preliminary data.</text>
</comment>
<reference evidence="2" key="1">
    <citation type="journal article" date="2023" name="Plant J.">
        <title>Genome sequences and population genomics provide insights into the demographic history, inbreeding, and mutation load of two 'living fossil' tree species of Dipteronia.</title>
        <authorList>
            <person name="Feng Y."/>
            <person name="Comes H.P."/>
            <person name="Chen J."/>
            <person name="Zhu S."/>
            <person name="Lu R."/>
            <person name="Zhang X."/>
            <person name="Li P."/>
            <person name="Qiu J."/>
            <person name="Olsen K.M."/>
            <person name="Qiu Y."/>
        </authorList>
    </citation>
    <scope>NUCLEOTIDE SEQUENCE</scope>
    <source>
        <strain evidence="2">KIB01</strain>
    </source>
</reference>
<evidence type="ECO:0000313" key="3">
    <source>
        <dbReference type="Proteomes" id="UP001280121"/>
    </source>
</evidence>
<dbReference type="Proteomes" id="UP001280121">
    <property type="component" value="Unassembled WGS sequence"/>
</dbReference>
<dbReference type="EMBL" id="JANJYI010000003">
    <property type="protein sequence ID" value="KAK2656119.1"/>
    <property type="molecule type" value="Genomic_DNA"/>
</dbReference>
<accession>A0AAD9XAW3</accession>
<feature type="compositionally biased region" description="Basic and acidic residues" evidence="1">
    <location>
        <begin position="55"/>
        <end position="68"/>
    </location>
</feature>
<proteinExistence type="predicted"/>
<organism evidence="2 3">
    <name type="scientific">Dipteronia dyeriana</name>
    <dbReference type="NCBI Taxonomy" id="168575"/>
    <lineage>
        <taxon>Eukaryota</taxon>
        <taxon>Viridiplantae</taxon>
        <taxon>Streptophyta</taxon>
        <taxon>Embryophyta</taxon>
        <taxon>Tracheophyta</taxon>
        <taxon>Spermatophyta</taxon>
        <taxon>Magnoliopsida</taxon>
        <taxon>eudicotyledons</taxon>
        <taxon>Gunneridae</taxon>
        <taxon>Pentapetalae</taxon>
        <taxon>rosids</taxon>
        <taxon>malvids</taxon>
        <taxon>Sapindales</taxon>
        <taxon>Sapindaceae</taxon>
        <taxon>Hippocastanoideae</taxon>
        <taxon>Acereae</taxon>
        <taxon>Dipteronia</taxon>
    </lineage>
</organism>
<feature type="region of interest" description="Disordered" evidence="1">
    <location>
        <begin position="40"/>
        <end position="79"/>
    </location>
</feature>
<name>A0AAD9XAW3_9ROSI</name>
<gene>
    <name evidence="2" type="ORF">Ddye_009171</name>
</gene>